<keyword evidence="1" id="KW-0805">Transcription regulation</keyword>
<evidence type="ECO:0000256" key="3">
    <source>
        <dbReference type="ARBA" id="ARBA00023163"/>
    </source>
</evidence>
<dbReference type="GO" id="GO:0003700">
    <property type="term" value="F:DNA-binding transcription factor activity"/>
    <property type="evidence" value="ECO:0007669"/>
    <property type="project" value="TreeGrafter"/>
</dbReference>
<keyword evidence="3" id="KW-0804">Transcription</keyword>
<accession>A0AAC9HRX7</accession>
<dbReference type="PANTHER" id="PTHR30055:SF234">
    <property type="entry name" value="HTH-TYPE TRANSCRIPTIONAL REGULATOR BETI"/>
    <property type="match status" value="1"/>
</dbReference>
<dbReference type="RefSeq" id="WP_069850507.1">
    <property type="nucleotide sequence ID" value="NZ_CP014859.1"/>
</dbReference>
<evidence type="ECO:0000256" key="4">
    <source>
        <dbReference type="PROSITE-ProRule" id="PRU00335"/>
    </source>
</evidence>
<dbReference type="SUPFAM" id="SSF46689">
    <property type="entry name" value="Homeodomain-like"/>
    <property type="match status" value="1"/>
</dbReference>
<name>A0AAC9HRX7_9PSEU</name>
<dbReference type="Pfam" id="PF00440">
    <property type="entry name" value="TetR_N"/>
    <property type="match status" value="1"/>
</dbReference>
<dbReference type="InterPro" id="IPR009057">
    <property type="entry name" value="Homeodomain-like_sf"/>
</dbReference>
<organism evidence="6 7">
    <name type="scientific">Actinoalloteichus hymeniacidonis</name>
    <dbReference type="NCBI Taxonomy" id="340345"/>
    <lineage>
        <taxon>Bacteria</taxon>
        <taxon>Bacillati</taxon>
        <taxon>Actinomycetota</taxon>
        <taxon>Actinomycetes</taxon>
        <taxon>Pseudonocardiales</taxon>
        <taxon>Pseudonocardiaceae</taxon>
        <taxon>Actinoalloteichus</taxon>
    </lineage>
</organism>
<keyword evidence="7" id="KW-1185">Reference proteome</keyword>
<feature type="DNA-binding region" description="H-T-H motif" evidence="4">
    <location>
        <begin position="28"/>
        <end position="47"/>
    </location>
</feature>
<gene>
    <name evidence="6" type="ORF">TL08_17615</name>
</gene>
<dbReference type="PANTHER" id="PTHR30055">
    <property type="entry name" value="HTH-TYPE TRANSCRIPTIONAL REGULATOR RUTR"/>
    <property type="match status" value="1"/>
</dbReference>
<dbReference type="EMBL" id="CP014859">
    <property type="protein sequence ID" value="AOS64323.1"/>
    <property type="molecule type" value="Genomic_DNA"/>
</dbReference>
<evidence type="ECO:0000256" key="2">
    <source>
        <dbReference type="ARBA" id="ARBA00023125"/>
    </source>
</evidence>
<keyword evidence="2 4" id="KW-0238">DNA-binding</keyword>
<evidence type="ECO:0000256" key="1">
    <source>
        <dbReference type="ARBA" id="ARBA00023015"/>
    </source>
</evidence>
<evidence type="ECO:0000313" key="6">
    <source>
        <dbReference type="EMBL" id="AOS64323.1"/>
    </source>
</evidence>
<dbReference type="SUPFAM" id="SSF48498">
    <property type="entry name" value="Tetracyclin repressor-like, C-terminal domain"/>
    <property type="match status" value="1"/>
</dbReference>
<dbReference type="GO" id="GO:0000976">
    <property type="term" value="F:transcription cis-regulatory region binding"/>
    <property type="evidence" value="ECO:0007669"/>
    <property type="project" value="TreeGrafter"/>
</dbReference>
<dbReference type="InterPro" id="IPR050109">
    <property type="entry name" value="HTH-type_TetR-like_transc_reg"/>
</dbReference>
<dbReference type="AlphaFoldDB" id="A0AAC9HRX7"/>
<proteinExistence type="predicted"/>
<dbReference type="PROSITE" id="PS50977">
    <property type="entry name" value="HTH_TETR_2"/>
    <property type="match status" value="1"/>
</dbReference>
<reference evidence="7" key="1">
    <citation type="submission" date="2016-03" db="EMBL/GenBank/DDBJ databases">
        <title>Complete genome sequence of the type strain Actinoalloteichus hymeniacidonis DSM 45092.</title>
        <authorList>
            <person name="Schaffert L."/>
            <person name="Albersmeier A."/>
            <person name="Winkler A."/>
            <person name="Kalinowski J."/>
            <person name="Zotchev S."/>
            <person name="Ruckert C."/>
        </authorList>
    </citation>
    <scope>NUCLEOTIDE SEQUENCE [LARGE SCALE GENOMIC DNA]</scope>
    <source>
        <strain evidence="7">HPA177(T) (DSM 45092(T))</strain>
    </source>
</reference>
<dbReference type="Proteomes" id="UP000095210">
    <property type="component" value="Chromosome"/>
</dbReference>
<sequence>MRADARRNREQIVAAALALFAKHGSCVSMEEIAAEAGVGVGTIYRRFPDRTSLLTEITISTLRILLADTELSATEEPSSEARLIRYIQTCSGSPLALLKTVGDLDDPEFIETRDALNEQLLSIITGGQAEGTIRTDIVPVEIVQLISTAVCRPGARPDDPLTVVLLDGLRVPGTGSGHR</sequence>
<dbReference type="KEGG" id="ahm:TL08_17615"/>
<dbReference type="InterPro" id="IPR001647">
    <property type="entry name" value="HTH_TetR"/>
</dbReference>
<evidence type="ECO:0000313" key="7">
    <source>
        <dbReference type="Proteomes" id="UP000095210"/>
    </source>
</evidence>
<dbReference type="PRINTS" id="PR00455">
    <property type="entry name" value="HTHTETR"/>
</dbReference>
<evidence type="ECO:0000259" key="5">
    <source>
        <dbReference type="PROSITE" id="PS50977"/>
    </source>
</evidence>
<dbReference type="Gene3D" id="1.10.357.10">
    <property type="entry name" value="Tetracycline Repressor, domain 2"/>
    <property type="match status" value="1"/>
</dbReference>
<protein>
    <submittedName>
        <fullName evidence="6">Transcriptional regulator, TetR family</fullName>
    </submittedName>
</protein>
<feature type="domain" description="HTH tetR-type" evidence="5">
    <location>
        <begin position="6"/>
        <end position="65"/>
    </location>
</feature>
<dbReference type="InterPro" id="IPR036271">
    <property type="entry name" value="Tet_transcr_reg_TetR-rel_C_sf"/>
</dbReference>